<reference evidence="6" key="1">
    <citation type="journal article" date="2021" name="ISME J.">
        <title>Genomic evolution of the class Acidithiobacillia: deep-branching Proteobacteria living in extreme acidic conditions.</title>
        <authorList>
            <person name="Moya-Beltran A."/>
            <person name="Beard S."/>
            <person name="Rojas-Villalobos C."/>
            <person name="Issotta F."/>
            <person name="Gallardo Y."/>
            <person name="Ulloa R."/>
            <person name="Giaveno A."/>
            <person name="Degli Esposti M."/>
            <person name="Johnson D.B."/>
            <person name="Quatrini R."/>
        </authorList>
    </citation>
    <scope>NUCLEOTIDE SEQUENCE</scope>
    <source>
        <strain evidence="6">VAN18-1</strain>
    </source>
</reference>
<evidence type="ECO:0000256" key="1">
    <source>
        <dbReference type="ARBA" id="ARBA00022475"/>
    </source>
</evidence>
<gene>
    <name evidence="6" type="primary">lptC</name>
    <name evidence="6" type="ORF">HFQ13_01340</name>
</gene>
<evidence type="ECO:0000313" key="6">
    <source>
        <dbReference type="EMBL" id="MBU2786868.1"/>
    </source>
</evidence>
<comment type="caution">
    <text evidence="6">The sequence shown here is derived from an EMBL/GenBank/DDBJ whole genome shotgun (WGS) entry which is preliminary data.</text>
</comment>
<sequence length="181" mass="20246">MNLRLPGLLFFALLGAGLLWLTWPKQPIPFVAVDWHGGIRRGDQAASDVVLREYDAQGQLQLLAHAQDAYHLPEGNQTFLNGLSLERFRRQGNLALQAEHGLLRNGDQELLAWGQVLATLGSDSTLRTERLRYDPKSGVIETQDPVFLTHGRSTLQGVGLWASVKTEQFRLLHQVRGTYVP</sequence>
<dbReference type="GO" id="GO:0005886">
    <property type="term" value="C:plasma membrane"/>
    <property type="evidence" value="ECO:0007669"/>
    <property type="project" value="InterPro"/>
</dbReference>
<evidence type="ECO:0000256" key="4">
    <source>
        <dbReference type="ARBA" id="ARBA00022989"/>
    </source>
</evidence>
<dbReference type="GO" id="GO:0015221">
    <property type="term" value="F:lipopolysaccharide transmembrane transporter activity"/>
    <property type="evidence" value="ECO:0007669"/>
    <property type="project" value="InterPro"/>
</dbReference>
<organism evidence="6 7">
    <name type="scientific">Igneacidithiobacillus copahuensis</name>
    <dbReference type="NCBI Taxonomy" id="2724909"/>
    <lineage>
        <taxon>Bacteria</taxon>
        <taxon>Pseudomonadati</taxon>
        <taxon>Pseudomonadota</taxon>
        <taxon>Acidithiobacillia</taxon>
        <taxon>Acidithiobacillales</taxon>
        <taxon>Acidithiobacillaceae</taxon>
        <taxon>Igneacidithiobacillus</taxon>
    </lineage>
</organism>
<dbReference type="GO" id="GO:0017089">
    <property type="term" value="F:glycolipid transfer activity"/>
    <property type="evidence" value="ECO:0007669"/>
    <property type="project" value="TreeGrafter"/>
</dbReference>
<protein>
    <submittedName>
        <fullName evidence="6">LPS export ABC transporter periplasmic protein LptC</fullName>
    </submittedName>
</protein>
<dbReference type="PANTHER" id="PTHR37481:SF1">
    <property type="entry name" value="LIPOPOLYSACCHARIDE EXPORT SYSTEM PROTEIN LPTC"/>
    <property type="match status" value="1"/>
</dbReference>
<dbReference type="Proteomes" id="UP001197378">
    <property type="component" value="Unassembled WGS sequence"/>
</dbReference>
<keyword evidence="1" id="KW-1003">Cell membrane</keyword>
<evidence type="ECO:0000256" key="3">
    <source>
        <dbReference type="ARBA" id="ARBA00022692"/>
    </source>
</evidence>
<keyword evidence="3" id="KW-0812">Transmembrane</keyword>
<keyword evidence="4" id="KW-1133">Transmembrane helix</keyword>
<dbReference type="RefSeq" id="WP_215871521.1">
    <property type="nucleotide sequence ID" value="NZ_JAAXYO010000028.1"/>
</dbReference>
<dbReference type="EMBL" id="JAAXYO010000028">
    <property type="protein sequence ID" value="MBU2786868.1"/>
    <property type="molecule type" value="Genomic_DNA"/>
</dbReference>
<dbReference type="InterPro" id="IPR010664">
    <property type="entry name" value="LipoPS_assembly_LptC-rel"/>
</dbReference>
<keyword evidence="7" id="KW-1185">Reference proteome</keyword>
<proteinExistence type="predicted"/>
<evidence type="ECO:0000256" key="5">
    <source>
        <dbReference type="ARBA" id="ARBA00023136"/>
    </source>
</evidence>
<dbReference type="InterPro" id="IPR052363">
    <property type="entry name" value="LPS_export_LptC"/>
</dbReference>
<dbReference type="Pfam" id="PF06835">
    <property type="entry name" value="LptC"/>
    <property type="match status" value="1"/>
</dbReference>
<dbReference type="GO" id="GO:0030288">
    <property type="term" value="C:outer membrane-bounded periplasmic space"/>
    <property type="evidence" value="ECO:0007669"/>
    <property type="project" value="TreeGrafter"/>
</dbReference>
<keyword evidence="5" id="KW-0472">Membrane</keyword>
<dbReference type="InterPro" id="IPR026265">
    <property type="entry name" value="LptC"/>
</dbReference>
<dbReference type="NCBIfam" id="TIGR04409">
    <property type="entry name" value="LptC_YrbK"/>
    <property type="match status" value="1"/>
</dbReference>
<dbReference type="AlphaFoldDB" id="A0AAE2YN48"/>
<dbReference type="PANTHER" id="PTHR37481">
    <property type="entry name" value="LIPOPOLYSACCHARIDE EXPORT SYSTEM PROTEIN LPTC"/>
    <property type="match status" value="1"/>
</dbReference>
<accession>A0AAE2YN48</accession>
<evidence type="ECO:0000256" key="2">
    <source>
        <dbReference type="ARBA" id="ARBA00022519"/>
    </source>
</evidence>
<dbReference type="Gene3D" id="2.60.450.10">
    <property type="entry name" value="Lipopolysaccharide (LPS) transport protein A like domain"/>
    <property type="match status" value="1"/>
</dbReference>
<name>A0AAE2YN48_9PROT</name>
<evidence type="ECO:0000313" key="7">
    <source>
        <dbReference type="Proteomes" id="UP001197378"/>
    </source>
</evidence>
<keyword evidence="2" id="KW-0997">Cell inner membrane</keyword>